<evidence type="ECO:0000313" key="5">
    <source>
        <dbReference type="EMBL" id="MBK1854183.1"/>
    </source>
</evidence>
<keyword evidence="5" id="KW-0378">Hydrolase</keyword>
<dbReference type="SUPFAM" id="SSF50494">
    <property type="entry name" value="Trypsin-like serine proteases"/>
    <property type="match status" value="1"/>
</dbReference>
<dbReference type="AlphaFoldDB" id="A0AAE2SAC8"/>
<dbReference type="InterPro" id="IPR001478">
    <property type="entry name" value="PDZ"/>
</dbReference>
<evidence type="ECO:0000256" key="2">
    <source>
        <dbReference type="SAM" id="MobiDB-lite"/>
    </source>
</evidence>
<feature type="signal peptide" evidence="3">
    <location>
        <begin position="1"/>
        <end position="24"/>
    </location>
</feature>
<dbReference type="RefSeq" id="WP_309488788.1">
    <property type="nucleotide sequence ID" value="NZ_JAENIG010000002.1"/>
</dbReference>
<keyword evidence="5" id="KW-0645">Protease</keyword>
<dbReference type="InterPro" id="IPR009003">
    <property type="entry name" value="Peptidase_S1_PA"/>
</dbReference>
<feature type="region of interest" description="Disordered" evidence="2">
    <location>
        <begin position="101"/>
        <end position="130"/>
    </location>
</feature>
<dbReference type="PROSITE" id="PS50106">
    <property type="entry name" value="PDZ"/>
    <property type="match status" value="1"/>
</dbReference>
<reference evidence="5" key="1">
    <citation type="submission" date="2021-01" db="EMBL/GenBank/DDBJ databases">
        <title>Modified the classification status of verrucomicrobia.</title>
        <authorList>
            <person name="Feng X."/>
        </authorList>
    </citation>
    <scope>NUCLEOTIDE SEQUENCE</scope>
    <source>
        <strain evidence="5">5K15</strain>
    </source>
</reference>
<keyword evidence="3" id="KW-0732">Signal</keyword>
<organism evidence="5 6">
    <name type="scientific">Oceaniferula flava</name>
    <dbReference type="NCBI Taxonomy" id="2800421"/>
    <lineage>
        <taxon>Bacteria</taxon>
        <taxon>Pseudomonadati</taxon>
        <taxon>Verrucomicrobiota</taxon>
        <taxon>Verrucomicrobiia</taxon>
        <taxon>Verrucomicrobiales</taxon>
        <taxon>Verrucomicrobiaceae</taxon>
        <taxon>Oceaniferula</taxon>
    </lineage>
</organism>
<name>A0AAE2SAC8_9BACT</name>
<evidence type="ECO:0000259" key="4">
    <source>
        <dbReference type="PROSITE" id="PS50106"/>
    </source>
</evidence>
<sequence>MKRFSRLTLGTVIGATLSILQAQAQTIDFAALESKGGKKSNSACVLLEDNGLLATVVELGSDPKKATLSIGEQKLPLKFVVNDADSRVAIYQMPTESVASMGKPAVTGSSQNLTPGQPLHGSATDRSSTDRMVSRVNRFQGKVLPLAVLRVNHSNEAPKPGSGVYDADGKLIGLVRQAVFNAKSSSYTLPVEVVSRIRQDQKRNGNVSRCWIGIIMDELVATPIVESVRPDSPARKAGLKNGDVILSIGGHEVSEYAEVVDAFYYLVAGVPTSFKVLRGTEVKDLQVTPEVSPGR</sequence>
<keyword evidence="6" id="KW-1185">Reference proteome</keyword>
<evidence type="ECO:0000256" key="1">
    <source>
        <dbReference type="ARBA" id="ARBA00010541"/>
    </source>
</evidence>
<feature type="chain" id="PRO_5042259040" evidence="3">
    <location>
        <begin position="25"/>
        <end position="295"/>
    </location>
</feature>
<accession>A0AAE2SAC8</accession>
<dbReference type="Pfam" id="PF13180">
    <property type="entry name" value="PDZ_2"/>
    <property type="match status" value="1"/>
</dbReference>
<dbReference type="SMART" id="SM00228">
    <property type="entry name" value="PDZ"/>
    <property type="match status" value="1"/>
</dbReference>
<dbReference type="InterPro" id="IPR043504">
    <property type="entry name" value="Peptidase_S1_PA_chymotrypsin"/>
</dbReference>
<dbReference type="GO" id="GO:0006508">
    <property type="term" value="P:proteolysis"/>
    <property type="evidence" value="ECO:0007669"/>
    <property type="project" value="UniProtKB-KW"/>
</dbReference>
<dbReference type="EMBL" id="JAENIG010000002">
    <property type="protein sequence ID" value="MBK1854183.1"/>
    <property type="molecule type" value="Genomic_DNA"/>
</dbReference>
<dbReference type="SUPFAM" id="SSF50156">
    <property type="entry name" value="PDZ domain-like"/>
    <property type="match status" value="1"/>
</dbReference>
<dbReference type="GO" id="GO:0004252">
    <property type="term" value="F:serine-type endopeptidase activity"/>
    <property type="evidence" value="ECO:0007669"/>
    <property type="project" value="TreeGrafter"/>
</dbReference>
<dbReference type="PANTHER" id="PTHR22939">
    <property type="entry name" value="SERINE PROTEASE FAMILY S1C HTRA-RELATED"/>
    <property type="match status" value="1"/>
</dbReference>
<dbReference type="Gene3D" id="2.40.10.10">
    <property type="entry name" value="Trypsin-like serine proteases"/>
    <property type="match status" value="1"/>
</dbReference>
<gene>
    <name evidence="5" type="ORF">JIN83_04395</name>
</gene>
<comment type="caution">
    <text evidence="5">The sequence shown here is derived from an EMBL/GenBank/DDBJ whole genome shotgun (WGS) entry which is preliminary data.</text>
</comment>
<dbReference type="PANTHER" id="PTHR22939:SF129">
    <property type="entry name" value="SERINE PROTEASE HTRA2, MITOCHONDRIAL"/>
    <property type="match status" value="1"/>
</dbReference>
<protein>
    <submittedName>
        <fullName evidence="5">Serine protease</fullName>
    </submittedName>
</protein>
<comment type="similarity">
    <text evidence="1">Belongs to the peptidase S1C family.</text>
</comment>
<evidence type="ECO:0000256" key="3">
    <source>
        <dbReference type="SAM" id="SignalP"/>
    </source>
</evidence>
<dbReference type="Proteomes" id="UP000634206">
    <property type="component" value="Unassembled WGS sequence"/>
</dbReference>
<proteinExistence type="inferred from homology"/>
<evidence type="ECO:0000313" key="6">
    <source>
        <dbReference type="Proteomes" id="UP000634206"/>
    </source>
</evidence>
<dbReference type="InterPro" id="IPR036034">
    <property type="entry name" value="PDZ_sf"/>
</dbReference>
<feature type="domain" description="PDZ" evidence="4">
    <location>
        <begin position="196"/>
        <end position="254"/>
    </location>
</feature>
<dbReference type="Gene3D" id="2.30.42.10">
    <property type="match status" value="1"/>
</dbReference>